<protein>
    <recommendedName>
        <fullName evidence="2">Putative cytidine deaminase C-terminal domain-containing protein</fullName>
    </recommendedName>
</protein>
<gene>
    <name evidence="3" type="ORF">FNU76_01985</name>
</gene>
<dbReference type="RefSeq" id="WP_143856142.1">
    <property type="nucleotide sequence ID" value="NZ_CP041730.1"/>
</dbReference>
<evidence type="ECO:0000313" key="4">
    <source>
        <dbReference type="Proteomes" id="UP000317550"/>
    </source>
</evidence>
<feature type="compositionally biased region" description="Polar residues" evidence="1">
    <location>
        <begin position="44"/>
        <end position="54"/>
    </location>
</feature>
<dbReference type="OrthoDB" id="2664633at2"/>
<dbReference type="AlphaFoldDB" id="A0A516SAN7"/>
<accession>A0A516SAN7</accession>
<evidence type="ECO:0000256" key="1">
    <source>
        <dbReference type="SAM" id="MobiDB-lite"/>
    </source>
</evidence>
<dbReference type="InterPro" id="IPR057580">
    <property type="entry name" value="Deam_C"/>
</dbReference>
<feature type="region of interest" description="Disordered" evidence="1">
    <location>
        <begin position="33"/>
        <end position="108"/>
    </location>
</feature>
<feature type="domain" description="Putative cytidine deaminase C-terminal" evidence="2">
    <location>
        <begin position="196"/>
        <end position="295"/>
    </location>
</feature>
<keyword evidence="4" id="KW-1185">Reference proteome</keyword>
<dbReference type="KEGG" id="cari:FNU76_01985"/>
<feature type="compositionally biased region" description="Polar residues" evidence="1">
    <location>
        <begin position="74"/>
        <end position="84"/>
    </location>
</feature>
<dbReference type="Pfam" id="PF24241">
    <property type="entry name" value="Deam_C"/>
    <property type="match status" value="1"/>
</dbReference>
<dbReference type="EMBL" id="CP041730">
    <property type="protein sequence ID" value="QDQ25217.1"/>
    <property type="molecule type" value="Genomic_DNA"/>
</dbReference>
<evidence type="ECO:0000259" key="2">
    <source>
        <dbReference type="Pfam" id="PF24241"/>
    </source>
</evidence>
<organism evidence="3 4">
    <name type="scientific">Chitinimonas arctica</name>
    <dbReference type="NCBI Taxonomy" id="2594795"/>
    <lineage>
        <taxon>Bacteria</taxon>
        <taxon>Pseudomonadati</taxon>
        <taxon>Pseudomonadota</taxon>
        <taxon>Betaproteobacteria</taxon>
        <taxon>Neisseriales</taxon>
        <taxon>Chitinibacteraceae</taxon>
        <taxon>Chitinimonas</taxon>
    </lineage>
</organism>
<evidence type="ECO:0000313" key="3">
    <source>
        <dbReference type="EMBL" id="QDQ25217.1"/>
    </source>
</evidence>
<proteinExistence type="predicted"/>
<feature type="compositionally biased region" description="Basic and acidic residues" evidence="1">
    <location>
        <begin position="55"/>
        <end position="71"/>
    </location>
</feature>
<sequence>MDLPNISYKVAPLDNTTSYANLPLADQKLSSTDTLGSIERGQKDNNFGETLRNLTQKDRTSGVHSQKKEKPTNGVRNQKKQNGSVAYDHLGLAGTGSAKTSDARRGRDDASVEALRQAGAAVRAQREALRAQRPVSLPAASQSSRPALPLAASQMEIDNPVVNEFLGIPALRGAASITMGVDEDGRSLLKCEAVLLYNGKKYYDVNQRARNSTLATDEKLSIYSEAKEKAERPNNTWATAHAEIGAMEQAYKTGQRGGAPVIYIIGKPVCGYCQSDIKKMALKLGLSGLTVVHPDGVVEFTDPEDFSRSGAQWKV</sequence>
<feature type="region of interest" description="Disordered" evidence="1">
    <location>
        <begin position="125"/>
        <end position="145"/>
    </location>
</feature>
<reference evidence="4" key="1">
    <citation type="submission" date="2019-07" db="EMBL/GenBank/DDBJ databases">
        <title>Chitinimonas sp. nov., isolated from Ny-Alesund, arctica soil.</title>
        <authorList>
            <person name="Xu Q."/>
            <person name="Peng F."/>
        </authorList>
    </citation>
    <scope>NUCLEOTIDE SEQUENCE [LARGE SCALE GENOMIC DNA]</scope>
    <source>
        <strain evidence="4">R3-44</strain>
    </source>
</reference>
<dbReference type="Proteomes" id="UP000317550">
    <property type="component" value="Chromosome"/>
</dbReference>
<name>A0A516SAN7_9NEIS</name>